<dbReference type="AlphaFoldDB" id="A0AA45LA36"/>
<dbReference type="Proteomes" id="UP000677152">
    <property type="component" value="Chromosome"/>
</dbReference>
<feature type="region of interest" description="Disordered" evidence="1">
    <location>
        <begin position="835"/>
        <end position="854"/>
    </location>
</feature>
<proteinExistence type="predicted"/>
<dbReference type="Pfam" id="PF13569">
    <property type="entry name" value="DUF4132"/>
    <property type="match status" value="1"/>
</dbReference>
<evidence type="ECO:0000256" key="1">
    <source>
        <dbReference type="SAM" id="MobiDB-lite"/>
    </source>
</evidence>
<dbReference type="EMBL" id="CP073249">
    <property type="protein sequence ID" value="QUF06479.1"/>
    <property type="molecule type" value="Genomic_DNA"/>
</dbReference>
<sequence length="1104" mass="118995">MGTAGGVIGEFRLPPGVRGEAHPRRGGRTRPEVVAPGGVAAGGVAAGRVDRREELPSQARWALHATAPSGGSWASRVNGSAPELVEAANAHLDGDPNPLGAAVVACLLGDEATPDLDGPVAAWVDAHGLVFAAQAVVELAGIVVLRYQDGDGVPRRAVRRRVSQDAVARGVVGGRLVRSLLAVCPDDVHAEVVAALAGLRGSPVGRLAVSYLVPTEAAWVEEVVTEVLAGPRHSPDGRVVLLSVGAVDQLQRLLRLEWVLWHVSTPEVLHTALDVMGHDLLPVLERLLELPLRGHEAVLDVIASMPGDGPFQFLLPRIKQRYARSALMGLSLRDPERALRLLDAETAGRPSTSEAARLLRALVVRFRDVDPTEVPERVRAALERVRAAHRGVPEAGVDELPRVLVSPPWEVKRRPAEPEVVPGVEPPAGRALVWEPGERETWSAVGAGVRTPAEWAALVRDYRAGELRWRHEEPPLFVGGPEDEVRPLLADWTPDPRGAERWGRPLVARFGLEALPQALALARARPATLAELVLPCATPEVAGLVADWLVRVRSARPVARRWLERHGLVAARLLVPVAVGPAGARRRAAENALRQTPEHAMTAARERGERVASVVAAALAVDPLDVLPARVPAVPAWLDEDALPQLLLRGGERALPPQAARNVLVVLALSTPDEPYAGLDQVRQACDPTSLARFAQEVFELWRLSGMPAKEGWALTGLGLVGDDEVVRELSPLIRMWPAEGGHARAATALDVLARLGTDVALLHLGDLARRVRHKGVRTGAQARLDEVATSRGLTPEQLADRLVPDFGLSPDGTLELDYGPRRFTVGFDEQLTPHVTGPDGKRLKSLPKPGARDDRVLAPEAQRRFAALKKDVRTAAVGQIARLEQAMLAGRTWSAEEFTALFAHHPLVWHLARRLVWITESGLAFRLAEDRTLGDLNESPVVLGPDERVALAHPMGLGDDLEAWAELLADYEVLQPFPQLGRPVHRLTAEEAGATALVRFHDRVAPRGKVLGLLRKGWEHDGLGNGGVIDRVRRPLPDGRAVVVGLDPGVDRDHDPAQDEQRITEVRLADHSPTAEGERVHRFGTADPVALSEALGDLAGLIR</sequence>
<evidence type="ECO:0000259" key="2">
    <source>
        <dbReference type="Pfam" id="PF13569"/>
    </source>
</evidence>
<organism evidence="3 4">
    <name type="scientific">Actinosynnema pretiosum subsp. pretiosum</name>
    <dbReference type="NCBI Taxonomy" id="103721"/>
    <lineage>
        <taxon>Bacteria</taxon>
        <taxon>Bacillati</taxon>
        <taxon>Actinomycetota</taxon>
        <taxon>Actinomycetes</taxon>
        <taxon>Pseudonocardiales</taxon>
        <taxon>Pseudonocardiaceae</taxon>
        <taxon>Actinosynnema</taxon>
    </lineage>
</organism>
<dbReference type="InterPro" id="IPR025406">
    <property type="entry name" value="DUF4132"/>
</dbReference>
<accession>A0AA45LA36</accession>
<evidence type="ECO:0000313" key="3">
    <source>
        <dbReference type="EMBL" id="QUF06479.1"/>
    </source>
</evidence>
<gene>
    <name evidence="3" type="ORF">KCV87_10715</name>
</gene>
<evidence type="ECO:0000313" key="4">
    <source>
        <dbReference type="Proteomes" id="UP000677152"/>
    </source>
</evidence>
<protein>
    <submittedName>
        <fullName evidence="3">DUF4132 domain-containing protein</fullName>
    </submittedName>
</protein>
<reference evidence="3" key="1">
    <citation type="submission" date="2021-04" db="EMBL/GenBank/DDBJ databases">
        <title>Genomic sequence of Actinosynnema pretiosum subsp. pretiosum ATCC 31280 (C-14919).</title>
        <authorList>
            <person name="Bai L."/>
            <person name="Wang X."/>
            <person name="Xiao Y."/>
        </authorList>
    </citation>
    <scope>NUCLEOTIDE SEQUENCE</scope>
    <source>
        <strain evidence="3">ATCC 31280</strain>
    </source>
</reference>
<feature type="domain" description="DUF4132" evidence="2">
    <location>
        <begin position="841"/>
        <end position="1019"/>
    </location>
</feature>
<feature type="region of interest" description="Disordered" evidence="1">
    <location>
        <begin position="1"/>
        <end position="31"/>
    </location>
</feature>
<name>A0AA45LA36_9PSEU</name>